<dbReference type="EMBL" id="CP036262">
    <property type="protein sequence ID" value="QDS91847.1"/>
    <property type="molecule type" value="Genomic_DNA"/>
</dbReference>
<name>A0A517MAN6_9BACT</name>
<evidence type="ECO:0000313" key="1">
    <source>
        <dbReference type="EMBL" id="QDS91847.1"/>
    </source>
</evidence>
<proteinExistence type="predicted"/>
<gene>
    <name evidence="1" type="ORF">FF011L_05830</name>
</gene>
<dbReference type="KEGG" id="rml:FF011L_05830"/>
<organism evidence="1 2">
    <name type="scientific">Roseimaritima multifibrata</name>
    <dbReference type="NCBI Taxonomy" id="1930274"/>
    <lineage>
        <taxon>Bacteria</taxon>
        <taxon>Pseudomonadati</taxon>
        <taxon>Planctomycetota</taxon>
        <taxon>Planctomycetia</taxon>
        <taxon>Pirellulales</taxon>
        <taxon>Pirellulaceae</taxon>
        <taxon>Roseimaritima</taxon>
    </lineage>
</organism>
<dbReference type="Proteomes" id="UP000320672">
    <property type="component" value="Chromosome"/>
</dbReference>
<accession>A0A517MAN6</accession>
<reference evidence="1 2" key="1">
    <citation type="submission" date="2019-02" db="EMBL/GenBank/DDBJ databases">
        <title>Deep-cultivation of Planctomycetes and their phenomic and genomic characterization uncovers novel biology.</title>
        <authorList>
            <person name="Wiegand S."/>
            <person name="Jogler M."/>
            <person name="Boedeker C."/>
            <person name="Pinto D."/>
            <person name="Vollmers J."/>
            <person name="Rivas-Marin E."/>
            <person name="Kohn T."/>
            <person name="Peeters S.H."/>
            <person name="Heuer A."/>
            <person name="Rast P."/>
            <person name="Oberbeckmann S."/>
            <person name="Bunk B."/>
            <person name="Jeske O."/>
            <person name="Meyerdierks A."/>
            <person name="Storesund J.E."/>
            <person name="Kallscheuer N."/>
            <person name="Luecker S."/>
            <person name="Lage O.M."/>
            <person name="Pohl T."/>
            <person name="Merkel B.J."/>
            <person name="Hornburger P."/>
            <person name="Mueller R.-W."/>
            <person name="Bruemmer F."/>
            <person name="Labrenz M."/>
            <person name="Spormann A.M."/>
            <person name="Op den Camp H."/>
            <person name="Overmann J."/>
            <person name="Amann R."/>
            <person name="Jetten M.S.M."/>
            <person name="Mascher T."/>
            <person name="Medema M.H."/>
            <person name="Devos D.P."/>
            <person name="Kaster A.-K."/>
            <person name="Ovreas L."/>
            <person name="Rohde M."/>
            <person name="Galperin M.Y."/>
            <person name="Jogler C."/>
        </authorList>
    </citation>
    <scope>NUCLEOTIDE SEQUENCE [LARGE SCALE GENOMIC DNA]</scope>
    <source>
        <strain evidence="1 2">FF011L</strain>
    </source>
</reference>
<protein>
    <submittedName>
        <fullName evidence="1">Uncharacterized protein</fullName>
    </submittedName>
</protein>
<sequence>MGVIARKREKHGFPSRFAVRITRARNRKISGNMTCKWEKSFPERGVELAGGRGGSRSTGPELSHSSAMVPALLQRLCGLDQFDELFAESPGIFAESRFSDLLDGGERPLPCVRAVA</sequence>
<dbReference type="AlphaFoldDB" id="A0A517MAN6"/>
<evidence type="ECO:0000313" key="2">
    <source>
        <dbReference type="Proteomes" id="UP000320672"/>
    </source>
</evidence>
<keyword evidence="2" id="KW-1185">Reference proteome</keyword>